<reference evidence="1" key="1">
    <citation type="submission" date="2018-02" db="EMBL/GenBank/DDBJ databases">
        <title>Rhizophora mucronata_Transcriptome.</title>
        <authorList>
            <person name="Meera S.P."/>
            <person name="Sreeshan A."/>
            <person name="Augustine A."/>
        </authorList>
    </citation>
    <scope>NUCLEOTIDE SEQUENCE</scope>
    <source>
        <tissue evidence="1">Leaf</tissue>
    </source>
</reference>
<protein>
    <submittedName>
        <fullName evidence="1">Uncharacterized protein</fullName>
    </submittedName>
</protein>
<sequence>MLEAKILKCLTLSPQSFILHVAKQMHLGRRWMCSTKSKNVCLELGTWNKGKSSRMISRFFKTSCSV</sequence>
<proteinExistence type="predicted"/>
<evidence type="ECO:0000313" key="1">
    <source>
        <dbReference type="EMBL" id="MBX58594.1"/>
    </source>
</evidence>
<name>A0A2P2PV17_RHIMU</name>
<dbReference type="EMBL" id="GGEC01078110">
    <property type="protein sequence ID" value="MBX58594.1"/>
    <property type="molecule type" value="Transcribed_RNA"/>
</dbReference>
<accession>A0A2P2PV17</accession>
<organism evidence="1">
    <name type="scientific">Rhizophora mucronata</name>
    <name type="common">Asiatic mangrove</name>
    <dbReference type="NCBI Taxonomy" id="61149"/>
    <lineage>
        <taxon>Eukaryota</taxon>
        <taxon>Viridiplantae</taxon>
        <taxon>Streptophyta</taxon>
        <taxon>Embryophyta</taxon>
        <taxon>Tracheophyta</taxon>
        <taxon>Spermatophyta</taxon>
        <taxon>Magnoliopsida</taxon>
        <taxon>eudicotyledons</taxon>
        <taxon>Gunneridae</taxon>
        <taxon>Pentapetalae</taxon>
        <taxon>rosids</taxon>
        <taxon>fabids</taxon>
        <taxon>Malpighiales</taxon>
        <taxon>Rhizophoraceae</taxon>
        <taxon>Rhizophora</taxon>
    </lineage>
</organism>
<dbReference type="AlphaFoldDB" id="A0A2P2PV17"/>